<proteinExistence type="inferred from homology"/>
<feature type="domain" description="Pseudouridine synthase I TruA alpha/beta" evidence="7">
    <location>
        <begin position="5"/>
        <end position="103"/>
    </location>
</feature>
<dbReference type="GO" id="GO:0160147">
    <property type="term" value="F:tRNA pseudouridine(38-40) synthase activity"/>
    <property type="evidence" value="ECO:0007669"/>
    <property type="project" value="UniProtKB-EC"/>
</dbReference>
<dbReference type="Gramene" id="EFJ33026">
    <property type="protein sequence ID" value="EFJ33026"/>
    <property type="gene ID" value="SELMODRAFT_84331"/>
</dbReference>
<gene>
    <name evidence="8" type="ORF">SELMODRAFT_84331</name>
</gene>
<dbReference type="GO" id="GO:0003723">
    <property type="term" value="F:RNA binding"/>
    <property type="evidence" value="ECO:0007669"/>
    <property type="project" value="InterPro"/>
</dbReference>
<dbReference type="NCBIfam" id="TIGR00071">
    <property type="entry name" value="hisT_truA"/>
    <property type="match status" value="1"/>
</dbReference>
<dbReference type="InterPro" id="IPR020095">
    <property type="entry name" value="PsdUridine_synth_TruA_C"/>
</dbReference>
<dbReference type="Pfam" id="PF01416">
    <property type="entry name" value="PseudoU_synth_1"/>
    <property type="match status" value="2"/>
</dbReference>
<dbReference type="KEGG" id="smo:SELMODRAFT_84331"/>
<keyword evidence="2 6" id="KW-0819">tRNA processing</keyword>
<dbReference type="CDD" id="cd02570">
    <property type="entry name" value="PseudoU_synth_EcTruA"/>
    <property type="match status" value="1"/>
</dbReference>
<protein>
    <recommendedName>
        <fullName evidence="6">tRNA pseudouridine synthase</fullName>
        <ecNumber evidence="6">5.4.99.12</ecNumber>
    </recommendedName>
</protein>
<feature type="domain" description="Pseudouridine synthase I TruA alpha/beta" evidence="7">
    <location>
        <begin position="145"/>
        <end position="255"/>
    </location>
</feature>
<dbReference type="InterPro" id="IPR020097">
    <property type="entry name" value="PsdUridine_synth_TruA_a/b_dom"/>
</dbReference>
<sequence length="269" mass="30270">KWRIVVSYDGTRFSGWQYQPDFPTVQGLIEDALTKLTRYTREELLMAAASRTDAGVHALGQVAHFHSPACIGDLSRIHRGLNGTLPHEIRVREISPAKSSFHAQACARTKRYQYKLFVAPVMDPLLRLYAYHVPERLDVAAMAEACGYFVGKHDFSTFSNSSTLRPLQNPVREILRFELLEQASLGPVLCFEIEGTGFFHKQIRNMVGLIVAIGKGEHQARVIPELLAMKDRQKLARVSITAPSRGLTLVSVHYDQSDLDLPENLLCRK</sequence>
<dbReference type="Gene3D" id="3.30.70.580">
    <property type="entry name" value="Pseudouridine synthase I, catalytic domain, N-terminal subdomain"/>
    <property type="match status" value="1"/>
</dbReference>
<evidence type="ECO:0000256" key="4">
    <source>
        <dbReference type="PIRSR" id="PIRSR001430-1"/>
    </source>
</evidence>
<name>D8R403_SELML</name>
<dbReference type="FunCoup" id="D8R403">
    <property type="interactions" value="1774"/>
</dbReference>
<dbReference type="InParanoid" id="D8R403"/>
<evidence type="ECO:0000256" key="3">
    <source>
        <dbReference type="ARBA" id="ARBA00023235"/>
    </source>
</evidence>
<reference evidence="8 9" key="1">
    <citation type="journal article" date="2011" name="Science">
        <title>The Selaginella genome identifies genetic changes associated with the evolution of vascular plants.</title>
        <authorList>
            <person name="Banks J.A."/>
            <person name="Nishiyama T."/>
            <person name="Hasebe M."/>
            <person name="Bowman J.L."/>
            <person name="Gribskov M."/>
            <person name="dePamphilis C."/>
            <person name="Albert V.A."/>
            <person name="Aono N."/>
            <person name="Aoyama T."/>
            <person name="Ambrose B.A."/>
            <person name="Ashton N.W."/>
            <person name="Axtell M.J."/>
            <person name="Barker E."/>
            <person name="Barker M.S."/>
            <person name="Bennetzen J.L."/>
            <person name="Bonawitz N.D."/>
            <person name="Chapple C."/>
            <person name="Cheng C."/>
            <person name="Correa L.G."/>
            <person name="Dacre M."/>
            <person name="DeBarry J."/>
            <person name="Dreyer I."/>
            <person name="Elias M."/>
            <person name="Engstrom E.M."/>
            <person name="Estelle M."/>
            <person name="Feng L."/>
            <person name="Finet C."/>
            <person name="Floyd S.K."/>
            <person name="Frommer W.B."/>
            <person name="Fujita T."/>
            <person name="Gramzow L."/>
            <person name="Gutensohn M."/>
            <person name="Harholt J."/>
            <person name="Hattori M."/>
            <person name="Heyl A."/>
            <person name="Hirai T."/>
            <person name="Hiwatashi Y."/>
            <person name="Ishikawa M."/>
            <person name="Iwata M."/>
            <person name="Karol K.G."/>
            <person name="Koehler B."/>
            <person name="Kolukisaoglu U."/>
            <person name="Kubo M."/>
            <person name="Kurata T."/>
            <person name="Lalonde S."/>
            <person name="Li K."/>
            <person name="Li Y."/>
            <person name="Litt A."/>
            <person name="Lyons E."/>
            <person name="Manning G."/>
            <person name="Maruyama T."/>
            <person name="Michael T.P."/>
            <person name="Mikami K."/>
            <person name="Miyazaki S."/>
            <person name="Morinaga S."/>
            <person name="Murata T."/>
            <person name="Mueller-Roeber B."/>
            <person name="Nelson D.R."/>
            <person name="Obara M."/>
            <person name="Oguri Y."/>
            <person name="Olmstead R.G."/>
            <person name="Onodera N."/>
            <person name="Petersen B.L."/>
            <person name="Pils B."/>
            <person name="Prigge M."/>
            <person name="Rensing S.A."/>
            <person name="Riano-Pachon D.M."/>
            <person name="Roberts A.W."/>
            <person name="Sato Y."/>
            <person name="Scheller H.V."/>
            <person name="Schulz B."/>
            <person name="Schulz C."/>
            <person name="Shakirov E.V."/>
            <person name="Shibagaki N."/>
            <person name="Shinohara N."/>
            <person name="Shippen D.E."/>
            <person name="Soerensen I."/>
            <person name="Sotooka R."/>
            <person name="Sugimoto N."/>
            <person name="Sugita M."/>
            <person name="Sumikawa N."/>
            <person name="Tanurdzic M."/>
            <person name="Theissen G."/>
            <person name="Ulvskov P."/>
            <person name="Wakazuki S."/>
            <person name="Weng J.K."/>
            <person name="Willats W.W."/>
            <person name="Wipf D."/>
            <person name="Wolf P.G."/>
            <person name="Yang L."/>
            <person name="Zimmer A.D."/>
            <person name="Zhu Q."/>
            <person name="Mitros T."/>
            <person name="Hellsten U."/>
            <person name="Loque D."/>
            <person name="Otillar R."/>
            <person name="Salamov A."/>
            <person name="Schmutz J."/>
            <person name="Shapiro H."/>
            <person name="Lindquist E."/>
            <person name="Lucas S."/>
            <person name="Rokhsar D."/>
            <person name="Grigoriev I.V."/>
        </authorList>
    </citation>
    <scope>NUCLEOTIDE SEQUENCE [LARGE SCALE GENOMIC DNA]</scope>
</reference>
<dbReference type="OMA" id="NCNGITH"/>
<evidence type="ECO:0000256" key="5">
    <source>
        <dbReference type="PIRSR" id="PIRSR001430-2"/>
    </source>
</evidence>
<dbReference type="InterPro" id="IPR001406">
    <property type="entry name" value="PsdUridine_synth_TruA"/>
</dbReference>
<feature type="active site" description="Nucleophile" evidence="4">
    <location>
        <position position="53"/>
    </location>
</feature>
<dbReference type="GO" id="GO:0009982">
    <property type="term" value="F:pseudouridine synthase activity"/>
    <property type="evidence" value="ECO:0000318"/>
    <property type="project" value="GO_Central"/>
</dbReference>
<dbReference type="eggNOG" id="KOG4393">
    <property type="taxonomic scope" value="Eukaryota"/>
</dbReference>
<keyword evidence="3 6" id="KW-0413">Isomerase</keyword>
<evidence type="ECO:0000313" key="8">
    <source>
        <dbReference type="EMBL" id="EFJ33026.1"/>
    </source>
</evidence>
<keyword evidence="9" id="KW-1185">Reference proteome</keyword>
<dbReference type="HOGENOM" id="CLU_014673_0_1_1"/>
<dbReference type="PANTHER" id="PTHR11142">
    <property type="entry name" value="PSEUDOURIDYLATE SYNTHASE"/>
    <property type="match status" value="1"/>
</dbReference>
<dbReference type="Gene3D" id="3.30.70.660">
    <property type="entry name" value="Pseudouridine synthase I, catalytic domain, C-terminal subdomain"/>
    <property type="match status" value="1"/>
</dbReference>
<dbReference type="EMBL" id="GL377571">
    <property type="protein sequence ID" value="EFJ33026.1"/>
    <property type="molecule type" value="Genomic_DNA"/>
</dbReference>
<dbReference type="InterPro" id="IPR020094">
    <property type="entry name" value="TruA/RsuA/RluB/E/F_N"/>
</dbReference>
<evidence type="ECO:0000256" key="1">
    <source>
        <dbReference type="ARBA" id="ARBA00009375"/>
    </source>
</evidence>
<dbReference type="EC" id="5.4.99.12" evidence="6"/>
<dbReference type="Proteomes" id="UP000001514">
    <property type="component" value="Unassembled WGS sequence"/>
</dbReference>
<evidence type="ECO:0000256" key="2">
    <source>
        <dbReference type="ARBA" id="ARBA00022694"/>
    </source>
</evidence>
<feature type="non-terminal residue" evidence="8">
    <location>
        <position position="1"/>
    </location>
</feature>
<dbReference type="HAMAP" id="MF_00171">
    <property type="entry name" value="TruA"/>
    <property type="match status" value="1"/>
</dbReference>
<feature type="binding site" evidence="5">
    <location>
        <position position="112"/>
    </location>
    <ligand>
        <name>substrate</name>
    </ligand>
</feature>
<accession>D8R403</accession>
<organism evidence="9">
    <name type="scientific">Selaginella moellendorffii</name>
    <name type="common">Spikemoss</name>
    <dbReference type="NCBI Taxonomy" id="88036"/>
    <lineage>
        <taxon>Eukaryota</taxon>
        <taxon>Viridiplantae</taxon>
        <taxon>Streptophyta</taxon>
        <taxon>Embryophyta</taxon>
        <taxon>Tracheophyta</taxon>
        <taxon>Lycopodiopsida</taxon>
        <taxon>Selaginellales</taxon>
        <taxon>Selaginellaceae</taxon>
        <taxon>Selaginella</taxon>
    </lineage>
</organism>
<comment type="similarity">
    <text evidence="1 6">Belongs to the tRNA pseudouridine synthase TruA family.</text>
</comment>
<evidence type="ECO:0000256" key="6">
    <source>
        <dbReference type="RuleBase" id="RU003792"/>
    </source>
</evidence>
<dbReference type="PIRSF" id="PIRSF001430">
    <property type="entry name" value="tRNA_psdUrid_synth"/>
    <property type="match status" value="1"/>
</dbReference>
<dbReference type="AlphaFoldDB" id="D8R403"/>
<dbReference type="FunFam" id="3.30.70.580:FF:000001">
    <property type="entry name" value="tRNA pseudouridine synthase A"/>
    <property type="match status" value="1"/>
</dbReference>
<dbReference type="PANTHER" id="PTHR11142:SF0">
    <property type="entry name" value="TRNA PSEUDOURIDINE SYNTHASE-LIKE 1"/>
    <property type="match status" value="1"/>
</dbReference>
<dbReference type="STRING" id="88036.D8R403"/>
<evidence type="ECO:0000313" key="9">
    <source>
        <dbReference type="Proteomes" id="UP000001514"/>
    </source>
</evidence>
<comment type="catalytic activity">
    <reaction evidence="6">
        <text>uridine(38/39/40) in tRNA = pseudouridine(38/39/40) in tRNA</text>
        <dbReference type="Rhea" id="RHEA:22376"/>
        <dbReference type="Rhea" id="RHEA-COMP:10085"/>
        <dbReference type="Rhea" id="RHEA-COMP:10087"/>
        <dbReference type="ChEBI" id="CHEBI:65314"/>
        <dbReference type="ChEBI" id="CHEBI:65315"/>
        <dbReference type="EC" id="5.4.99.12"/>
    </reaction>
</comment>
<evidence type="ECO:0000259" key="7">
    <source>
        <dbReference type="Pfam" id="PF01416"/>
    </source>
</evidence>
<dbReference type="SUPFAM" id="SSF55120">
    <property type="entry name" value="Pseudouridine synthase"/>
    <property type="match status" value="1"/>
</dbReference>
<dbReference type="InterPro" id="IPR020103">
    <property type="entry name" value="PsdUridine_synth_cat_dom_sf"/>
</dbReference>
<dbReference type="GO" id="GO:0031119">
    <property type="term" value="P:tRNA pseudouridine synthesis"/>
    <property type="evidence" value="ECO:0000318"/>
    <property type="project" value="GO_Central"/>
</dbReference>